<accession>A0A7K5SCK6</accession>
<dbReference type="InterPro" id="IPR001190">
    <property type="entry name" value="SRCR"/>
</dbReference>
<protein>
    <submittedName>
        <fullName evidence="4">SRCRM protein</fullName>
    </submittedName>
</protein>
<evidence type="ECO:0000256" key="2">
    <source>
        <dbReference type="PROSITE-ProRule" id="PRU00196"/>
    </source>
</evidence>
<organism evidence="4 5">
    <name type="scientific">Lanius ludovicianus</name>
    <name type="common">Loggerhead shrike</name>
    <dbReference type="NCBI Taxonomy" id="28713"/>
    <lineage>
        <taxon>Eukaryota</taxon>
        <taxon>Metazoa</taxon>
        <taxon>Chordata</taxon>
        <taxon>Craniata</taxon>
        <taxon>Vertebrata</taxon>
        <taxon>Euteleostomi</taxon>
        <taxon>Archelosauria</taxon>
        <taxon>Archosauria</taxon>
        <taxon>Dinosauria</taxon>
        <taxon>Saurischia</taxon>
        <taxon>Theropoda</taxon>
        <taxon>Coelurosauria</taxon>
        <taxon>Aves</taxon>
        <taxon>Neognathae</taxon>
        <taxon>Neoaves</taxon>
        <taxon>Telluraves</taxon>
        <taxon>Australaves</taxon>
        <taxon>Passeriformes</taxon>
        <taxon>Corvoidea</taxon>
        <taxon>Laniidae</taxon>
        <taxon>Lanius</taxon>
    </lineage>
</organism>
<feature type="domain" description="SRCR" evidence="3">
    <location>
        <begin position="22"/>
        <end position="67"/>
    </location>
</feature>
<comment type="caution">
    <text evidence="2">Lacks conserved residue(s) required for the propagation of feature annotation.</text>
</comment>
<reference evidence="4 5" key="1">
    <citation type="submission" date="2019-09" db="EMBL/GenBank/DDBJ databases">
        <title>Bird 10,000 Genomes (B10K) Project - Family phase.</title>
        <authorList>
            <person name="Zhang G."/>
        </authorList>
    </citation>
    <scope>NUCLEOTIDE SEQUENCE [LARGE SCALE GENOMIC DNA]</scope>
    <source>
        <strain evidence="4">B10K-DU-001-65</strain>
        <tissue evidence="4">Muscle</tissue>
    </source>
</reference>
<dbReference type="PROSITE" id="PS50287">
    <property type="entry name" value="SRCR_2"/>
    <property type="match status" value="1"/>
</dbReference>
<dbReference type="Gene3D" id="3.10.250.10">
    <property type="entry name" value="SRCR-like domain"/>
    <property type="match status" value="1"/>
</dbReference>
<dbReference type="EMBL" id="VYXG01010500">
    <property type="protein sequence ID" value="NWT89832.1"/>
    <property type="molecule type" value="Genomic_DNA"/>
</dbReference>
<evidence type="ECO:0000259" key="3">
    <source>
        <dbReference type="PROSITE" id="PS50287"/>
    </source>
</evidence>
<comment type="caution">
    <text evidence="4">The sequence shown here is derived from an EMBL/GenBank/DDBJ whole genome shotgun (WGS) entry which is preliminary data.</text>
</comment>
<dbReference type="SUPFAM" id="SSF56487">
    <property type="entry name" value="SRCR-like"/>
    <property type="match status" value="1"/>
</dbReference>
<sequence length="112" mass="12076">KPPCVPGNAAAVNCSGVFVESLRLVEGQSLCDGRLEESINSPAWRRVPLEQLNSWDIHMVCAVLGCGVPKDVYTASGTATREMDITTEKMDILGMGSALTSSPEEMDDELFE</sequence>
<evidence type="ECO:0000256" key="1">
    <source>
        <dbReference type="ARBA" id="ARBA00023157"/>
    </source>
</evidence>
<dbReference type="Proteomes" id="UP000547499">
    <property type="component" value="Unassembled WGS sequence"/>
</dbReference>
<keyword evidence="5" id="KW-1185">Reference proteome</keyword>
<evidence type="ECO:0000313" key="5">
    <source>
        <dbReference type="Proteomes" id="UP000547499"/>
    </source>
</evidence>
<proteinExistence type="predicted"/>
<dbReference type="InterPro" id="IPR036772">
    <property type="entry name" value="SRCR-like_dom_sf"/>
</dbReference>
<feature type="non-terminal residue" evidence="4">
    <location>
        <position position="1"/>
    </location>
</feature>
<evidence type="ECO:0000313" key="4">
    <source>
        <dbReference type="EMBL" id="NWT89832.1"/>
    </source>
</evidence>
<dbReference type="AlphaFoldDB" id="A0A7K5SCK6"/>
<dbReference type="GO" id="GO:0016020">
    <property type="term" value="C:membrane"/>
    <property type="evidence" value="ECO:0007669"/>
    <property type="project" value="InterPro"/>
</dbReference>
<keyword evidence="1" id="KW-1015">Disulfide bond</keyword>
<feature type="non-terminal residue" evidence="4">
    <location>
        <position position="112"/>
    </location>
</feature>
<gene>
    <name evidence="4" type="primary">Srcrm</name>
    <name evidence="4" type="ORF">LANLUD_R15284</name>
</gene>
<name>A0A7K5SCK6_LANLU</name>